<keyword evidence="2" id="KW-1185">Reference proteome</keyword>
<gene>
    <name evidence="1" type="ORF">MLD38_014919</name>
</gene>
<reference evidence="2" key="1">
    <citation type="journal article" date="2023" name="Front. Plant Sci.">
        <title>Chromosomal-level genome assembly of Melastoma candidum provides insights into trichome evolution.</title>
        <authorList>
            <person name="Zhong Y."/>
            <person name="Wu W."/>
            <person name="Sun C."/>
            <person name="Zou P."/>
            <person name="Liu Y."/>
            <person name="Dai S."/>
            <person name="Zhou R."/>
        </authorList>
    </citation>
    <scope>NUCLEOTIDE SEQUENCE [LARGE SCALE GENOMIC DNA]</scope>
</reference>
<comment type="caution">
    <text evidence="1">The sequence shown here is derived from an EMBL/GenBank/DDBJ whole genome shotgun (WGS) entry which is preliminary data.</text>
</comment>
<organism evidence="1 2">
    <name type="scientific">Melastoma candidum</name>
    <dbReference type="NCBI Taxonomy" id="119954"/>
    <lineage>
        <taxon>Eukaryota</taxon>
        <taxon>Viridiplantae</taxon>
        <taxon>Streptophyta</taxon>
        <taxon>Embryophyta</taxon>
        <taxon>Tracheophyta</taxon>
        <taxon>Spermatophyta</taxon>
        <taxon>Magnoliopsida</taxon>
        <taxon>eudicotyledons</taxon>
        <taxon>Gunneridae</taxon>
        <taxon>Pentapetalae</taxon>
        <taxon>rosids</taxon>
        <taxon>malvids</taxon>
        <taxon>Myrtales</taxon>
        <taxon>Melastomataceae</taxon>
        <taxon>Melastomatoideae</taxon>
        <taxon>Melastomateae</taxon>
        <taxon>Melastoma</taxon>
    </lineage>
</organism>
<protein>
    <submittedName>
        <fullName evidence="1">Uncharacterized protein</fullName>
    </submittedName>
</protein>
<dbReference type="Proteomes" id="UP001057402">
    <property type="component" value="Chromosome 4"/>
</dbReference>
<name>A0ACB9REF5_9MYRT</name>
<evidence type="ECO:0000313" key="2">
    <source>
        <dbReference type="Proteomes" id="UP001057402"/>
    </source>
</evidence>
<accession>A0ACB9REF5</accession>
<dbReference type="EMBL" id="CM042883">
    <property type="protein sequence ID" value="KAI4377259.1"/>
    <property type="molecule type" value="Genomic_DNA"/>
</dbReference>
<proteinExistence type="predicted"/>
<evidence type="ECO:0000313" key="1">
    <source>
        <dbReference type="EMBL" id="KAI4377259.1"/>
    </source>
</evidence>
<sequence>MTNNSPVLLFPSYNDHNIDIVRASTHTTFLLMPSPNPHHESSAAAAGGGAPSFKRSPMLFSLLLKATIMALVTCLFFVFLGVAAIILLNVCLAGGLLHRRGSLSPEDDDDGLLRNYPRLPRPGISPSDLRRVPKFRFFSHGKIAAALGKQREATSADCAICLDEVKEGQWCRRLVGCGHVFHKGCVDSWLVRVAACPLCRRRVRGLREGGGRGRDSKVDGFQGLLWL</sequence>